<feature type="domain" description="GST C-terminal" evidence="4">
    <location>
        <begin position="85"/>
        <end position="205"/>
    </location>
</feature>
<dbReference type="PROSITE" id="PS50405">
    <property type="entry name" value="GST_CTER"/>
    <property type="match status" value="1"/>
</dbReference>
<name>A0A1X7A9S4_9RHOB</name>
<dbReference type="InterPro" id="IPR010987">
    <property type="entry name" value="Glutathione-S-Trfase_C-like"/>
</dbReference>
<dbReference type="SUPFAM" id="SSF52833">
    <property type="entry name" value="Thioredoxin-like"/>
    <property type="match status" value="1"/>
</dbReference>
<evidence type="ECO:0000259" key="3">
    <source>
        <dbReference type="PROSITE" id="PS50404"/>
    </source>
</evidence>
<proteinExistence type="inferred from homology"/>
<evidence type="ECO:0000313" key="5">
    <source>
        <dbReference type="EMBL" id="SLN72400.1"/>
    </source>
</evidence>
<dbReference type="InterPro" id="IPR004045">
    <property type="entry name" value="Glutathione_S-Trfase_N"/>
</dbReference>
<dbReference type="InterPro" id="IPR040079">
    <property type="entry name" value="Glutathione_S-Trfase"/>
</dbReference>
<dbReference type="EMBL" id="FWFN01000010">
    <property type="protein sequence ID" value="SLN72400.1"/>
    <property type="molecule type" value="Genomic_DNA"/>
</dbReference>
<dbReference type="PANTHER" id="PTHR44051">
    <property type="entry name" value="GLUTATHIONE S-TRANSFERASE-RELATED"/>
    <property type="match status" value="1"/>
</dbReference>
<dbReference type="Pfam" id="PF13417">
    <property type="entry name" value="GST_N_3"/>
    <property type="match status" value="1"/>
</dbReference>
<dbReference type="FunFam" id="3.40.30.10:FF:000039">
    <property type="entry name" value="Glutathione S-transferase domain"/>
    <property type="match status" value="1"/>
</dbReference>
<evidence type="ECO:0000256" key="2">
    <source>
        <dbReference type="ARBA" id="ARBA00022679"/>
    </source>
</evidence>
<evidence type="ECO:0000259" key="4">
    <source>
        <dbReference type="PROSITE" id="PS50405"/>
    </source>
</evidence>
<dbReference type="RefSeq" id="WP_085889925.1">
    <property type="nucleotide sequence ID" value="NZ_FWFN01000010.1"/>
</dbReference>
<dbReference type="Gene3D" id="3.40.30.10">
    <property type="entry name" value="Glutaredoxin"/>
    <property type="match status" value="1"/>
</dbReference>
<dbReference type="Proteomes" id="UP000193963">
    <property type="component" value="Unassembled WGS sequence"/>
</dbReference>
<comment type="similarity">
    <text evidence="1">Belongs to the GST superfamily.</text>
</comment>
<gene>
    <name evidence="5" type="primary">gstB</name>
    <name evidence="5" type="ORF">PSM7751_03906</name>
</gene>
<reference evidence="5 6" key="1">
    <citation type="submission" date="2017-03" db="EMBL/GenBank/DDBJ databases">
        <authorList>
            <person name="Afonso C.L."/>
            <person name="Miller P.J."/>
            <person name="Scott M.A."/>
            <person name="Spackman E."/>
            <person name="Goraichik I."/>
            <person name="Dimitrov K.M."/>
            <person name="Suarez D.L."/>
            <person name="Swayne D.E."/>
        </authorList>
    </citation>
    <scope>NUCLEOTIDE SEQUENCE [LARGE SCALE GENOMIC DNA]</scope>
    <source>
        <strain evidence="5 6">CECT 7751</strain>
    </source>
</reference>
<keyword evidence="2 5" id="KW-0808">Transferase</keyword>
<accession>A0A1X7A9S4</accession>
<keyword evidence="6" id="KW-1185">Reference proteome</keyword>
<sequence length="205" mass="23034">MKIWGRNNSTNVRKVLWCAEELGLKYEHIPAGGAFGVVNSQEFRALNPNGLVPSLKDGDLVLWESNAIVRYLARQYGTTPFAPSDPRIWAVADKWMDWASLSFAVPFRDLFWNLVRSTPEQRDDVAVERGLAQCATLMSIADDTLSESEWLSGAEFGFGDIPLGCIAYAWFSMSIERPKHPALEAWYGRLSERPAYRKAVMTGLT</sequence>
<dbReference type="EC" id="2.5.1.18" evidence="5"/>
<dbReference type="SFLD" id="SFLDS00019">
    <property type="entry name" value="Glutathione_Transferase_(cytos"/>
    <property type="match status" value="1"/>
</dbReference>
<dbReference type="CDD" id="cd03047">
    <property type="entry name" value="GST_N_2"/>
    <property type="match status" value="1"/>
</dbReference>
<dbReference type="OrthoDB" id="9810080at2"/>
<dbReference type="AlphaFoldDB" id="A0A1X7A9S4"/>
<dbReference type="InterPro" id="IPR036282">
    <property type="entry name" value="Glutathione-S-Trfase_C_sf"/>
</dbReference>
<dbReference type="InterPro" id="IPR004046">
    <property type="entry name" value="GST_C"/>
</dbReference>
<protein>
    <submittedName>
        <fullName evidence="5">Glutathione S-transferase GstB</fullName>
        <ecNumber evidence="5">2.5.1.18</ecNumber>
    </submittedName>
</protein>
<dbReference type="GO" id="GO:0004364">
    <property type="term" value="F:glutathione transferase activity"/>
    <property type="evidence" value="ECO:0007669"/>
    <property type="project" value="UniProtKB-EC"/>
</dbReference>
<dbReference type="Pfam" id="PF00043">
    <property type="entry name" value="GST_C"/>
    <property type="match status" value="1"/>
</dbReference>
<organism evidence="5 6">
    <name type="scientific">Pseudooceanicola marinus</name>
    <dbReference type="NCBI Taxonomy" id="396013"/>
    <lineage>
        <taxon>Bacteria</taxon>
        <taxon>Pseudomonadati</taxon>
        <taxon>Pseudomonadota</taxon>
        <taxon>Alphaproteobacteria</taxon>
        <taxon>Rhodobacterales</taxon>
        <taxon>Paracoccaceae</taxon>
        <taxon>Pseudooceanicola</taxon>
    </lineage>
</organism>
<dbReference type="SFLD" id="SFLDG00358">
    <property type="entry name" value="Main_(cytGST)"/>
    <property type="match status" value="1"/>
</dbReference>
<dbReference type="PANTHER" id="PTHR44051:SF19">
    <property type="entry name" value="DISULFIDE-BOND OXIDOREDUCTASE YFCG"/>
    <property type="match status" value="1"/>
</dbReference>
<dbReference type="SFLD" id="SFLDG01150">
    <property type="entry name" value="Main.1:_Beta-like"/>
    <property type="match status" value="1"/>
</dbReference>
<dbReference type="PROSITE" id="PS50404">
    <property type="entry name" value="GST_NTER"/>
    <property type="match status" value="1"/>
</dbReference>
<feature type="domain" description="GST N-terminal" evidence="3">
    <location>
        <begin position="1"/>
        <end position="80"/>
    </location>
</feature>
<dbReference type="InterPro" id="IPR036249">
    <property type="entry name" value="Thioredoxin-like_sf"/>
</dbReference>
<dbReference type="Gene3D" id="1.20.1050.10">
    <property type="match status" value="1"/>
</dbReference>
<evidence type="ECO:0000256" key="1">
    <source>
        <dbReference type="ARBA" id="ARBA00007409"/>
    </source>
</evidence>
<dbReference type="SUPFAM" id="SSF47616">
    <property type="entry name" value="GST C-terminal domain-like"/>
    <property type="match status" value="1"/>
</dbReference>
<evidence type="ECO:0000313" key="6">
    <source>
        <dbReference type="Proteomes" id="UP000193963"/>
    </source>
</evidence>
<dbReference type="CDD" id="cd03180">
    <property type="entry name" value="GST_C_2"/>
    <property type="match status" value="1"/>
</dbReference>